<evidence type="ECO:0000313" key="3">
    <source>
        <dbReference type="Proteomes" id="UP000644507"/>
    </source>
</evidence>
<organism evidence="2 3">
    <name type="scientific">Roseibacillus persicicus</name>
    <dbReference type="NCBI Taxonomy" id="454148"/>
    <lineage>
        <taxon>Bacteria</taxon>
        <taxon>Pseudomonadati</taxon>
        <taxon>Verrucomicrobiota</taxon>
        <taxon>Verrucomicrobiia</taxon>
        <taxon>Verrucomicrobiales</taxon>
        <taxon>Verrucomicrobiaceae</taxon>
        <taxon>Roseibacillus</taxon>
    </lineage>
</organism>
<sequence>MPTEGGREKNPPRAKREEQNNTNKLPPKSYNPINKPKITGEKPKFRLETKKKQIKSL</sequence>
<reference evidence="2" key="2">
    <citation type="submission" date="2020-09" db="EMBL/GenBank/DDBJ databases">
        <authorList>
            <person name="Sun Q."/>
            <person name="Kim S."/>
        </authorList>
    </citation>
    <scope>NUCLEOTIDE SEQUENCE</scope>
    <source>
        <strain evidence="2">KCTC 12988</strain>
    </source>
</reference>
<accession>A0A918TEZ9</accession>
<dbReference type="AlphaFoldDB" id="A0A918TEZ9"/>
<protein>
    <submittedName>
        <fullName evidence="2">Uncharacterized protein</fullName>
    </submittedName>
</protein>
<dbReference type="Proteomes" id="UP000644507">
    <property type="component" value="Unassembled WGS sequence"/>
</dbReference>
<gene>
    <name evidence="2" type="ORF">GCM10007100_07540</name>
</gene>
<name>A0A918TEZ9_9BACT</name>
<reference evidence="2" key="1">
    <citation type="journal article" date="2014" name="Int. J. Syst. Evol. Microbiol.">
        <title>Complete genome sequence of Corynebacterium casei LMG S-19264T (=DSM 44701T), isolated from a smear-ripened cheese.</title>
        <authorList>
            <consortium name="US DOE Joint Genome Institute (JGI-PGF)"/>
            <person name="Walter F."/>
            <person name="Albersmeier A."/>
            <person name="Kalinowski J."/>
            <person name="Ruckert C."/>
        </authorList>
    </citation>
    <scope>NUCLEOTIDE SEQUENCE</scope>
    <source>
        <strain evidence="2">KCTC 12988</strain>
    </source>
</reference>
<keyword evidence="3" id="KW-1185">Reference proteome</keyword>
<dbReference type="EMBL" id="BMXI01000002">
    <property type="protein sequence ID" value="GHC44757.1"/>
    <property type="molecule type" value="Genomic_DNA"/>
</dbReference>
<feature type="region of interest" description="Disordered" evidence="1">
    <location>
        <begin position="1"/>
        <end position="57"/>
    </location>
</feature>
<evidence type="ECO:0000256" key="1">
    <source>
        <dbReference type="SAM" id="MobiDB-lite"/>
    </source>
</evidence>
<feature type="compositionally biased region" description="Basic and acidic residues" evidence="1">
    <location>
        <begin position="38"/>
        <end position="51"/>
    </location>
</feature>
<feature type="compositionally biased region" description="Basic and acidic residues" evidence="1">
    <location>
        <begin position="1"/>
        <end position="19"/>
    </location>
</feature>
<proteinExistence type="predicted"/>
<evidence type="ECO:0000313" key="2">
    <source>
        <dbReference type="EMBL" id="GHC44757.1"/>
    </source>
</evidence>
<comment type="caution">
    <text evidence="2">The sequence shown here is derived from an EMBL/GenBank/DDBJ whole genome shotgun (WGS) entry which is preliminary data.</text>
</comment>